<feature type="transmembrane region" description="Helical" evidence="7">
    <location>
        <begin position="299"/>
        <end position="318"/>
    </location>
</feature>
<dbReference type="CDD" id="cd13127">
    <property type="entry name" value="MATE_tuaB_like"/>
    <property type="match status" value="1"/>
</dbReference>
<keyword evidence="3" id="KW-1003">Cell membrane</keyword>
<keyword evidence="5 7" id="KW-1133">Transmembrane helix</keyword>
<feature type="transmembrane region" description="Helical" evidence="7">
    <location>
        <begin position="424"/>
        <end position="445"/>
    </location>
</feature>
<protein>
    <submittedName>
        <fullName evidence="8">Oligosaccharide flippase family protein</fullName>
    </submittedName>
</protein>
<feature type="transmembrane region" description="Helical" evidence="7">
    <location>
        <begin position="182"/>
        <end position="202"/>
    </location>
</feature>
<feature type="transmembrane region" description="Helical" evidence="7">
    <location>
        <begin position="333"/>
        <end position="350"/>
    </location>
</feature>
<feature type="transmembrane region" description="Helical" evidence="7">
    <location>
        <begin position="52"/>
        <end position="76"/>
    </location>
</feature>
<gene>
    <name evidence="8" type="ORF">GN157_07890</name>
</gene>
<evidence type="ECO:0000256" key="6">
    <source>
        <dbReference type="ARBA" id="ARBA00023136"/>
    </source>
</evidence>
<comment type="similarity">
    <text evidence="2">Belongs to the polysaccharide synthase family.</text>
</comment>
<feature type="transmembrane region" description="Helical" evidence="7">
    <location>
        <begin position="395"/>
        <end position="412"/>
    </location>
</feature>
<dbReference type="EMBL" id="WOWP01000024">
    <property type="protein sequence ID" value="MUV03629.1"/>
    <property type="molecule type" value="Genomic_DNA"/>
</dbReference>
<dbReference type="InterPro" id="IPR050833">
    <property type="entry name" value="Poly_Biosynth_Transport"/>
</dbReference>
<dbReference type="Proteomes" id="UP000433945">
    <property type="component" value="Unassembled WGS sequence"/>
</dbReference>
<keyword evidence="9" id="KW-1185">Reference proteome</keyword>
<comment type="subcellular location">
    <subcellularLocation>
        <location evidence="1">Cell membrane</location>
        <topology evidence="1">Multi-pass membrane protein</topology>
    </subcellularLocation>
</comment>
<dbReference type="AlphaFoldDB" id="A0A6N8HAF6"/>
<evidence type="ECO:0000256" key="4">
    <source>
        <dbReference type="ARBA" id="ARBA00022692"/>
    </source>
</evidence>
<sequence length="479" mass="54787">MYKNKILEKNKLNKKIKTGVIWTGIDFLSKAGLQFVLQLFLAKLLFPSDFGIIGMAMVFSVIIQAFVDFGFASALVQMSEEEVSDKTFNTAFWTGFTLNLLVYLLLCIIIGPLVARFYNEPILVYVFPVLSLNIIFNSFNMIQLVKLTRDLQFSKLAAVNFTGNFIACIISIIMAYNGFGLWSIAVNGALTSLVCLPLYLYFNRWLPSFSWENKEIRKIFSFGIYATGTQLTNNITSQIDYLLIGKLVDKYNVGIYSFSFQITSIIRSSVVGVVSKVMYPIYAKIRDEKLALKNYYGQIVRFNTMIVSYIMILLFLYVEPILEFFYGDKWDEAIYVIKILSISSIVYVLAGSNTSLIRALGRAALEFKIQLFKTFFLYIPSIIIGTYYYGIIGTAWSIVFNGIVSVIIAMYFMKKLLGFTYKDLFYSIYKTFVIIFFVIIVHFSFLTNNQYLKLSISIFILILGTLVFQGKDIIKVLKK</sequence>
<evidence type="ECO:0000256" key="2">
    <source>
        <dbReference type="ARBA" id="ARBA00007430"/>
    </source>
</evidence>
<evidence type="ECO:0000256" key="5">
    <source>
        <dbReference type="ARBA" id="ARBA00022989"/>
    </source>
</evidence>
<evidence type="ECO:0000313" key="8">
    <source>
        <dbReference type="EMBL" id="MUV03629.1"/>
    </source>
</evidence>
<comment type="caution">
    <text evidence="8">The sequence shown here is derived from an EMBL/GenBank/DDBJ whole genome shotgun (WGS) entry which is preliminary data.</text>
</comment>
<feature type="transmembrane region" description="Helical" evidence="7">
    <location>
        <begin position="88"/>
        <end position="111"/>
    </location>
</feature>
<dbReference type="Pfam" id="PF13440">
    <property type="entry name" value="Polysacc_synt_3"/>
    <property type="match status" value="1"/>
</dbReference>
<evidence type="ECO:0000256" key="1">
    <source>
        <dbReference type="ARBA" id="ARBA00004651"/>
    </source>
</evidence>
<proteinExistence type="inferred from homology"/>
<feature type="transmembrane region" description="Helical" evidence="7">
    <location>
        <begin position="451"/>
        <end position="469"/>
    </location>
</feature>
<dbReference type="GO" id="GO:0005886">
    <property type="term" value="C:plasma membrane"/>
    <property type="evidence" value="ECO:0007669"/>
    <property type="project" value="UniProtKB-SubCell"/>
</dbReference>
<reference evidence="8 9" key="1">
    <citation type="submission" date="2019-12" db="EMBL/GenBank/DDBJ databases">
        <authorList>
            <person name="Sun J.-Q."/>
        </authorList>
    </citation>
    <scope>NUCLEOTIDE SEQUENCE [LARGE SCALE GENOMIC DNA]</scope>
    <source>
        <strain evidence="8 9">JCM 17928</strain>
    </source>
</reference>
<keyword evidence="4 7" id="KW-0812">Transmembrane</keyword>
<feature type="transmembrane region" description="Helical" evidence="7">
    <location>
        <begin position="20"/>
        <end position="46"/>
    </location>
</feature>
<feature type="transmembrane region" description="Helical" evidence="7">
    <location>
        <begin position="123"/>
        <end position="145"/>
    </location>
</feature>
<dbReference type="PANTHER" id="PTHR30250:SF10">
    <property type="entry name" value="LIPOPOLYSACCHARIDE BIOSYNTHESIS PROTEIN WZXC"/>
    <property type="match status" value="1"/>
</dbReference>
<dbReference type="PANTHER" id="PTHR30250">
    <property type="entry name" value="PST FAMILY PREDICTED COLANIC ACID TRANSPORTER"/>
    <property type="match status" value="1"/>
</dbReference>
<evidence type="ECO:0000256" key="7">
    <source>
        <dbReference type="SAM" id="Phobius"/>
    </source>
</evidence>
<keyword evidence="6 7" id="KW-0472">Membrane</keyword>
<evidence type="ECO:0000256" key="3">
    <source>
        <dbReference type="ARBA" id="ARBA00022475"/>
    </source>
</evidence>
<organism evidence="8 9">
    <name type="scientific">Flavobacterium rakeshii</name>
    <dbReference type="NCBI Taxonomy" id="1038845"/>
    <lineage>
        <taxon>Bacteria</taxon>
        <taxon>Pseudomonadati</taxon>
        <taxon>Bacteroidota</taxon>
        <taxon>Flavobacteriia</taxon>
        <taxon>Flavobacteriales</taxon>
        <taxon>Flavobacteriaceae</taxon>
        <taxon>Flavobacterium</taxon>
    </lineage>
</organism>
<accession>A0A6N8HAF6</accession>
<evidence type="ECO:0000313" key="9">
    <source>
        <dbReference type="Proteomes" id="UP000433945"/>
    </source>
</evidence>
<feature type="transmembrane region" description="Helical" evidence="7">
    <location>
        <begin position="157"/>
        <end position="176"/>
    </location>
</feature>
<name>A0A6N8HAF6_9FLAO</name>